<evidence type="ECO:0000256" key="4">
    <source>
        <dbReference type="ARBA" id="ARBA00023027"/>
    </source>
</evidence>
<comment type="pathway">
    <text evidence="1">Amino-acid biosynthesis; L-serine biosynthesis; L-serine from 3-phospho-D-glycerate: step 1/3.</text>
</comment>
<dbReference type="Pfam" id="PF00389">
    <property type="entry name" value="2-Hacid_dh"/>
    <property type="match status" value="1"/>
</dbReference>
<name>A0A812ISX8_9DINO</name>
<dbReference type="Pfam" id="PF02826">
    <property type="entry name" value="2-Hacid_dh_C"/>
    <property type="match status" value="1"/>
</dbReference>
<dbReference type="InterPro" id="IPR036291">
    <property type="entry name" value="NAD(P)-bd_dom_sf"/>
</dbReference>
<accession>A0A812ISX8</accession>
<dbReference type="EC" id="1.1.1.95" evidence="2"/>
<evidence type="ECO:0000256" key="6">
    <source>
        <dbReference type="RuleBase" id="RU003719"/>
    </source>
</evidence>
<comment type="caution">
    <text evidence="8">The sequence shown here is derived from an EMBL/GenBank/DDBJ whole genome shotgun (WGS) entry which is preliminary data.</text>
</comment>
<dbReference type="CDD" id="cd04901">
    <property type="entry name" value="ACT_3PGDH"/>
    <property type="match status" value="1"/>
</dbReference>
<dbReference type="InterPro" id="IPR002912">
    <property type="entry name" value="ACT_dom"/>
</dbReference>
<dbReference type="SUPFAM" id="SSF52283">
    <property type="entry name" value="Formate/glycerate dehydrogenase catalytic domain-like"/>
    <property type="match status" value="1"/>
</dbReference>
<dbReference type="InterPro" id="IPR029752">
    <property type="entry name" value="D-isomer_DH_CS1"/>
</dbReference>
<keyword evidence="3 6" id="KW-0560">Oxidoreductase</keyword>
<dbReference type="GO" id="GO:0051287">
    <property type="term" value="F:NAD binding"/>
    <property type="evidence" value="ECO:0007669"/>
    <property type="project" value="InterPro"/>
</dbReference>
<gene>
    <name evidence="8" type="primary">serA</name>
    <name evidence="8" type="ORF">SNEC2469_LOCUS108</name>
</gene>
<dbReference type="Gene3D" id="3.40.50.720">
    <property type="entry name" value="NAD(P)-binding Rossmann-like Domain"/>
    <property type="match status" value="2"/>
</dbReference>
<dbReference type="Proteomes" id="UP000601435">
    <property type="component" value="Unassembled WGS sequence"/>
</dbReference>
<organism evidence="8 9">
    <name type="scientific">Symbiodinium necroappetens</name>
    <dbReference type="NCBI Taxonomy" id="1628268"/>
    <lineage>
        <taxon>Eukaryota</taxon>
        <taxon>Sar</taxon>
        <taxon>Alveolata</taxon>
        <taxon>Dinophyceae</taxon>
        <taxon>Suessiales</taxon>
        <taxon>Symbiodiniaceae</taxon>
        <taxon>Symbiodinium</taxon>
    </lineage>
</organism>
<dbReference type="PANTHER" id="PTHR42938">
    <property type="entry name" value="FORMATE DEHYDROGENASE 1"/>
    <property type="match status" value="1"/>
</dbReference>
<dbReference type="SUPFAM" id="SSF55021">
    <property type="entry name" value="ACT-like"/>
    <property type="match status" value="1"/>
</dbReference>
<dbReference type="Gene3D" id="3.30.70.260">
    <property type="match status" value="1"/>
</dbReference>
<keyword evidence="9" id="KW-1185">Reference proteome</keyword>
<dbReference type="InterPro" id="IPR045865">
    <property type="entry name" value="ACT-like_dom_sf"/>
</dbReference>
<proteinExistence type="inferred from homology"/>
<feature type="domain" description="ACT" evidence="7">
    <location>
        <begin position="321"/>
        <end position="393"/>
    </location>
</feature>
<dbReference type="InterPro" id="IPR006139">
    <property type="entry name" value="D-isomer_2_OHA_DH_cat_dom"/>
</dbReference>
<evidence type="ECO:0000256" key="2">
    <source>
        <dbReference type="ARBA" id="ARBA00013143"/>
    </source>
</evidence>
<dbReference type="CDD" id="cd12174">
    <property type="entry name" value="PGDH_like_3"/>
    <property type="match status" value="1"/>
</dbReference>
<sequence length="393" mass="41857">MYNVRTYNAIAATGLDRFNTDKYSVGADITSPDALLLRSHKLAVDELSDGLLAIARAGAGVNNVPVEACSDRGIVVFNTPGANANSVKELVLTALLLASRDVYGGISYVRSLASVTDEVELNKLVEAEKKRFKGRELIGKSLGVVGLGAIGSMVARAALDLGMRVLGYDPALSVDAAWRVPAEVERMENLPSLFAQADYVTLHVPLLPATEGMINAAALEAFKPGSVLLNFARQPIVDTQALAKGLENGQIGRYVADFPVPGLIDHDRVMLTPHLGASTAEAEENCAVMAADQLMRFLETGSITNSVNFPPVSLERVDGYRIAVTNRNVTGTLGKMTSVLAERDINVIDLINKSRDDVAYNLIDLAAQPDQGLINAISAIDSVINVRVLTADS</sequence>
<dbReference type="PANTHER" id="PTHR42938:SF47">
    <property type="entry name" value="HYDROXYPYRUVATE REDUCTASE"/>
    <property type="match status" value="1"/>
</dbReference>
<evidence type="ECO:0000313" key="8">
    <source>
        <dbReference type="EMBL" id="CAE7149322.1"/>
    </source>
</evidence>
<evidence type="ECO:0000256" key="1">
    <source>
        <dbReference type="ARBA" id="ARBA00005216"/>
    </source>
</evidence>
<reference evidence="8" key="1">
    <citation type="submission" date="2021-02" db="EMBL/GenBank/DDBJ databases">
        <authorList>
            <person name="Dougan E. K."/>
            <person name="Rhodes N."/>
            <person name="Thang M."/>
            <person name="Chan C."/>
        </authorList>
    </citation>
    <scope>NUCLEOTIDE SEQUENCE</scope>
</reference>
<evidence type="ECO:0000256" key="3">
    <source>
        <dbReference type="ARBA" id="ARBA00023002"/>
    </source>
</evidence>
<dbReference type="GO" id="GO:0004617">
    <property type="term" value="F:phosphoglycerate dehydrogenase activity"/>
    <property type="evidence" value="ECO:0007669"/>
    <property type="project" value="UniProtKB-EC"/>
</dbReference>
<dbReference type="AlphaFoldDB" id="A0A812ISX8"/>
<dbReference type="SUPFAM" id="SSF51735">
    <property type="entry name" value="NAD(P)-binding Rossmann-fold domains"/>
    <property type="match status" value="1"/>
</dbReference>
<comment type="similarity">
    <text evidence="6">Belongs to the D-isomer specific 2-hydroxyacid dehydrogenase family.</text>
</comment>
<dbReference type="UniPathway" id="UPA00135">
    <property type="reaction ID" value="UER00196"/>
</dbReference>
<dbReference type="InterPro" id="IPR006140">
    <property type="entry name" value="D-isomer_DH_NAD-bd"/>
</dbReference>
<dbReference type="OrthoDB" id="298012at2759"/>
<dbReference type="PROSITE" id="PS51671">
    <property type="entry name" value="ACT"/>
    <property type="match status" value="1"/>
</dbReference>
<comment type="catalytic activity">
    <reaction evidence="5">
        <text>(2R)-3-phosphoglycerate + NAD(+) = 3-phosphooxypyruvate + NADH + H(+)</text>
        <dbReference type="Rhea" id="RHEA:12641"/>
        <dbReference type="ChEBI" id="CHEBI:15378"/>
        <dbReference type="ChEBI" id="CHEBI:18110"/>
        <dbReference type="ChEBI" id="CHEBI:57540"/>
        <dbReference type="ChEBI" id="CHEBI:57945"/>
        <dbReference type="ChEBI" id="CHEBI:58272"/>
        <dbReference type="EC" id="1.1.1.95"/>
    </reaction>
</comment>
<protein>
    <recommendedName>
        <fullName evidence="2">phosphoglycerate dehydrogenase</fullName>
        <ecNumber evidence="2">1.1.1.95</ecNumber>
    </recommendedName>
</protein>
<evidence type="ECO:0000313" key="9">
    <source>
        <dbReference type="Proteomes" id="UP000601435"/>
    </source>
</evidence>
<evidence type="ECO:0000259" key="7">
    <source>
        <dbReference type="PROSITE" id="PS51671"/>
    </source>
</evidence>
<dbReference type="EMBL" id="CAJNJA010000001">
    <property type="protein sequence ID" value="CAE7149322.1"/>
    <property type="molecule type" value="Genomic_DNA"/>
</dbReference>
<evidence type="ECO:0000256" key="5">
    <source>
        <dbReference type="ARBA" id="ARBA00048731"/>
    </source>
</evidence>
<dbReference type="PROSITE" id="PS00065">
    <property type="entry name" value="D_2_HYDROXYACID_DH_1"/>
    <property type="match status" value="1"/>
</dbReference>
<keyword evidence="4" id="KW-0520">NAD</keyword>